<dbReference type="PANTHER" id="PTHR46018:SF2">
    <property type="entry name" value="ZINC PHOSPHODIESTERASE ELAC PROTEIN 1"/>
    <property type="match status" value="1"/>
</dbReference>
<keyword evidence="1" id="KW-0540">Nuclease</keyword>
<sequence length="334" mass="36245">MAEDSNVGMRAITLGAAGGPKWWGRNDVDAGISTAIIVDGRVYLVDLGSGASRQLARAGYGYSDVEAVFITHMHSDHTVDLASMLLFGYSDVGPRQVPVIGPAARGKLPPLTEFANSQPNTVRADEPTPGIAETLKRLEGAYSTDINDRMFDYGSPSPLESFAVTDIALPATVPFDANNNVAPEMEPFVVFEDPRVRVSAILVDHHPTAPAFAFRFDSRYGSIVISGDTGYCENTIRIAEGSDLLFHEAIDLQVMEVRMRHYPDPKRREAIMSHHRRAHTTAEDAGRVAQSAGAKALVLHHLVPADTPLANWQQASNTFDGLVHIAEDLAVFEV</sequence>
<dbReference type="Gene3D" id="3.60.15.10">
    <property type="entry name" value="Ribonuclease Z/Hydroxyacylglutathione hydrolase-like"/>
    <property type="match status" value="1"/>
</dbReference>
<dbReference type="CDD" id="cd07719">
    <property type="entry name" value="arylsulfatase_AtsA-like_MBL-fold"/>
    <property type="match status" value="1"/>
</dbReference>
<dbReference type="AlphaFoldDB" id="A0A1B7M0G7"/>
<comment type="caution">
    <text evidence="3">The sequence shown here is derived from an EMBL/GenBank/DDBJ whole genome shotgun (WGS) entry which is preliminary data.</text>
</comment>
<gene>
    <name evidence="3" type="ORF">A6F49_09025</name>
</gene>
<dbReference type="OrthoDB" id="4137979at2"/>
<dbReference type="GO" id="GO:0042781">
    <property type="term" value="F:3'-tRNA processing endoribonuclease activity"/>
    <property type="evidence" value="ECO:0007669"/>
    <property type="project" value="TreeGrafter"/>
</dbReference>
<evidence type="ECO:0000256" key="1">
    <source>
        <dbReference type="ARBA" id="ARBA00022759"/>
    </source>
</evidence>
<dbReference type="InterPro" id="IPR044094">
    <property type="entry name" value="AtsA-like_MBL-fold"/>
</dbReference>
<dbReference type="Proteomes" id="UP000078292">
    <property type="component" value="Unassembled WGS sequence"/>
</dbReference>
<dbReference type="PANTHER" id="PTHR46018">
    <property type="entry name" value="ZINC PHOSPHODIESTERASE ELAC PROTEIN 1"/>
    <property type="match status" value="1"/>
</dbReference>
<keyword evidence="1" id="KW-0255">Endonuclease</keyword>
<dbReference type="Pfam" id="PF23023">
    <property type="entry name" value="Anti-Pycsar_Apyc1"/>
    <property type="match status" value="1"/>
</dbReference>
<keyword evidence="4" id="KW-1185">Reference proteome</keyword>
<organism evidence="3 4">
    <name type="scientific">Enteractinococcus helveticum</name>
    <dbReference type="NCBI Taxonomy" id="1837282"/>
    <lineage>
        <taxon>Bacteria</taxon>
        <taxon>Bacillati</taxon>
        <taxon>Actinomycetota</taxon>
        <taxon>Actinomycetes</taxon>
        <taxon>Micrococcales</taxon>
        <taxon>Micrococcaceae</taxon>
    </lineage>
</organism>
<dbReference type="SUPFAM" id="SSF56281">
    <property type="entry name" value="Metallo-hydrolase/oxidoreductase"/>
    <property type="match status" value="1"/>
</dbReference>
<dbReference type="InterPro" id="IPR036866">
    <property type="entry name" value="RibonucZ/Hydroxyglut_hydro"/>
</dbReference>
<dbReference type="STRING" id="1837282.A6F49_09025"/>
<protein>
    <submittedName>
        <fullName evidence="3">Uncharacterized protein</fullName>
    </submittedName>
</protein>
<reference evidence="3 4" key="1">
    <citation type="submission" date="2016-04" db="EMBL/GenBank/DDBJ databases">
        <title>First whole genome shotgun sequence of the bacterium Enteractinococcus sp. strain UASWS1574.</title>
        <authorList>
            <person name="Crovadore J."/>
            <person name="Chablais R."/>
            <person name="Lefort F."/>
        </authorList>
    </citation>
    <scope>NUCLEOTIDE SEQUENCE [LARGE SCALE GENOMIC DNA]</scope>
    <source>
        <strain evidence="3 4">UASWS1574</strain>
    </source>
</reference>
<evidence type="ECO:0000313" key="3">
    <source>
        <dbReference type="EMBL" id="OAV61567.1"/>
    </source>
</evidence>
<evidence type="ECO:0000313" key="4">
    <source>
        <dbReference type="Proteomes" id="UP000078292"/>
    </source>
</evidence>
<accession>A0A1B7M0G7</accession>
<dbReference type="RefSeq" id="WP_043057558.1">
    <property type="nucleotide sequence ID" value="NZ_LXEY01000016.1"/>
</dbReference>
<evidence type="ECO:0000256" key="2">
    <source>
        <dbReference type="ARBA" id="ARBA00022801"/>
    </source>
</evidence>
<keyword evidence="2" id="KW-0378">Hydrolase</keyword>
<proteinExistence type="predicted"/>
<dbReference type="EMBL" id="LXEY01000016">
    <property type="protein sequence ID" value="OAV61567.1"/>
    <property type="molecule type" value="Genomic_DNA"/>
</dbReference>
<name>A0A1B7M0G7_9MICC</name>